<evidence type="ECO:0000313" key="1">
    <source>
        <dbReference type="EMBL" id="MCP2330728.1"/>
    </source>
</evidence>
<gene>
    <name evidence="1" type="ORF">G443_000998</name>
</gene>
<dbReference type="EMBL" id="AUBJ02000001">
    <property type="protein sequence ID" value="MCP2330728.1"/>
    <property type="molecule type" value="Genomic_DNA"/>
</dbReference>
<dbReference type="RefSeq" id="WP_026420285.1">
    <property type="nucleotide sequence ID" value="NZ_AUBJ02000001.1"/>
</dbReference>
<protein>
    <submittedName>
        <fullName evidence="1">Uncharacterized protein</fullName>
    </submittedName>
</protein>
<evidence type="ECO:0000313" key="2">
    <source>
        <dbReference type="Proteomes" id="UP000791080"/>
    </source>
</evidence>
<comment type="caution">
    <text evidence="1">The sequence shown here is derived from an EMBL/GenBank/DDBJ whole genome shotgun (WGS) entry which is preliminary data.</text>
</comment>
<reference evidence="1 2" key="1">
    <citation type="submission" date="2022-06" db="EMBL/GenBank/DDBJ databases">
        <title>Genomic Encyclopedia of Type Strains, Phase I: the one thousand microbial genomes (KMG-I) project.</title>
        <authorList>
            <person name="Kyrpides N."/>
        </authorList>
    </citation>
    <scope>NUCLEOTIDE SEQUENCE [LARGE SCALE GENOMIC DNA]</scope>
    <source>
        <strain evidence="1 2">DSM 43889</strain>
    </source>
</reference>
<dbReference type="Proteomes" id="UP000791080">
    <property type="component" value="Unassembled WGS sequence"/>
</dbReference>
<accession>A0ABT1JE03</accession>
<sequence>MAAKHDNQWPVVVTDSCAGAYARWRGLTDHGAAKATLRRMVDELGEVTDQLPPQLAGRRSRSGFFLLVPDTLVLPLVRDSDGSTRWIATHCVPFPACDPPDLDALVALRGRELLARIHLTRHAVERFQERCGGAPDLDDAARQLRSTIAPTVRARRRPPGWCRTTPAEVFLVAGEHDQYCLPCRPGAVAELDATTCLHRASDLFERTGARLHAVCQVDRTRLPVGGEADRLLSSSVPLGGTLAWARPKWAAPHDGATWWVVFPNRVAAPVRWQPAKPNRPLRVLGVHDGRPWPVRLWSRIRHRLRRRGTGNRPG</sequence>
<organism evidence="1 2">
    <name type="scientific">Actinoalloteichus caeruleus DSM 43889</name>
    <dbReference type="NCBI Taxonomy" id="1120930"/>
    <lineage>
        <taxon>Bacteria</taxon>
        <taxon>Bacillati</taxon>
        <taxon>Actinomycetota</taxon>
        <taxon>Actinomycetes</taxon>
        <taxon>Pseudonocardiales</taxon>
        <taxon>Pseudonocardiaceae</taxon>
        <taxon>Actinoalloteichus</taxon>
        <taxon>Actinoalloteichus cyanogriseus</taxon>
    </lineage>
</organism>
<keyword evidence="2" id="KW-1185">Reference proteome</keyword>
<name>A0ABT1JE03_ACTCY</name>
<proteinExistence type="predicted"/>